<feature type="binding site" evidence="7">
    <location>
        <position position="495"/>
    </location>
    <ligand>
        <name>ATP</name>
        <dbReference type="ChEBI" id="CHEBI:30616"/>
    </ligand>
</feature>
<organism evidence="11 12">
    <name type="scientific">Rhizobium aquaticum</name>
    <dbReference type="NCBI Taxonomy" id="1549636"/>
    <lineage>
        <taxon>Bacteria</taxon>
        <taxon>Pseudomonadati</taxon>
        <taxon>Pseudomonadota</taxon>
        <taxon>Alphaproteobacteria</taxon>
        <taxon>Hyphomicrobiales</taxon>
        <taxon>Rhizobiaceae</taxon>
        <taxon>Rhizobium/Agrobacterium group</taxon>
        <taxon>Rhizobium</taxon>
    </lineage>
</organism>
<comment type="subunit">
    <text evidence="7 9">Forms a cylinder of 14 subunits composed of two heptameric rings stacked back-to-back. Interacts with the co-chaperonin GroES.</text>
</comment>
<dbReference type="SUPFAM" id="SSF48592">
    <property type="entry name" value="GroEL equatorial domain-like"/>
    <property type="match status" value="1"/>
</dbReference>
<evidence type="ECO:0000256" key="5">
    <source>
        <dbReference type="ARBA" id="ARBA00023186"/>
    </source>
</evidence>
<feature type="binding site" evidence="7">
    <location>
        <position position="415"/>
    </location>
    <ligand>
        <name>ATP</name>
        <dbReference type="ChEBI" id="CHEBI:30616"/>
    </ligand>
</feature>
<dbReference type="NCBIfam" id="TIGR02348">
    <property type="entry name" value="GroEL"/>
    <property type="match status" value="1"/>
</dbReference>
<feature type="binding site" evidence="7">
    <location>
        <position position="51"/>
    </location>
    <ligand>
        <name>ATP</name>
        <dbReference type="ChEBI" id="CHEBI:30616"/>
    </ligand>
</feature>
<dbReference type="Gene3D" id="3.30.260.10">
    <property type="entry name" value="TCP-1-like chaperonin intermediate domain"/>
    <property type="match status" value="1"/>
</dbReference>
<dbReference type="RefSeq" id="WP_354557730.1">
    <property type="nucleotide sequence ID" value="NZ_JBEPMB010000006.1"/>
</dbReference>
<keyword evidence="10" id="KW-0175">Coiled coil</keyword>
<dbReference type="PROSITE" id="PS00296">
    <property type="entry name" value="CHAPERONINS_CPN60"/>
    <property type="match status" value="1"/>
</dbReference>
<evidence type="ECO:0000256" key="4">
    <source>
        <dbReference type="ARBA" id="ARBA00022840"/>
    </source>
</evidence>
<evidence type="ECO:0000256" key="10">
    <source>
        <dbReference type="SAM" id="Coils"/>
    </source>
</evidence>
<dbReference type="Proteomes" id="UP001549047">
    <property type="component" value="Unassembled WGS sequence"/>
</dbReference>
<feature type="binding site" evidence="7">
    <location>
        <begin position="30"/>
        <end position="33"/>
    </location>
    <ligand>
        <name>ATP</name>
        <dbReference type="ChEBI" id="CHEBI:30616"/>
    </ligand>
</feature>
<dbReference type="SUPFAM" id="SSF54849">
    <property type="entry name" value="GroEL-intermediate domain like"/>
    <property type="match status" value="1"/>
</dbReference>
<dbReference type="HAMAP" id="MF_00600">
    <property type="entry name" value="CH60"/>
    <property type="match status" value="1"/>
</dbReference>
<dbReference type="Pfam" id="PF00118">
    <property type="entry name" value="Cpn60_TCP1"/>
    <property type="match status" value="1"/>
</dbReference>
<reference evidence="11 12" key="1">
    <citation type="submission" date="2024-06" db="EMBL/GenBank/DDBJ databases">
        <title>Genomic Encyclopedia of Type Strains, Phase IV (KMG-IV): sequencing the most valuable type-strain genomes for metagenomic binning, comparative biology and taxonomic classification.</title>
        <authorList>
            <person name="Goeker M."/>
        </authorList>
    </citation>
    <scope>NUCLEOTIDE SEQUENCE [LARGE SCALE GENOMIC DNA]</scope>
    <source>
        <strain evidence="11 12">DSM 29780</strain>
    </source>
</reference>
<keyword evidence="3 7" id="KW-0547">Nucleotide-binding</keyword>
<comment type="similarity">
    <text evidence="1 7 8">Belongs to the chaperonin (HSP60) family.</text>
</comment>
<evidence type="ECO:0000313" key="12">
    <source>
        <dbReference type="Proteomes" id="UP001549047"/>
    </source>
</evidence>
<dbReference type="SUPFAM" id="SSF52029">
    <property type="entry name" value="GroEL apical domain-like"/>
    <property type="match status" value="1"/>
</dbReference>
<comment type="caution">
    <text evidence="11">The sequence shown here is derived from an EMBL/GenBank/DDBJ whole genome shotgun (WGS) entry which is preliminary data.</text>
</comment>
<protein>
    <recommendedName>
        <fullName evidence="7">Chaperonin GroEL</fullName>
        <ecNumber evidence="7">5.6.1.7</ecNumber>
    </recommendedName>
    <alternativeName>
        <fullName evidence="7">60 kDa chaperonin</fullName>
    </alternativeName>
    <alternativeName>
        <fullName evidence="7">Chaperonin-60</fullName>
        <shortName evidence="7">Cpn60</shortName>
    </alternativeName>
</protein>
<dbReference type="InterPro" id="IPR027409">
    <property type="entry name" value="GroEL-like_apical_dom_sf"/>
</dbReference>
<dbReference type="InterPro" id="IPR001844">
    <property type="entry name" value="Cpn60/GroEL"/>
</dbReference>
<dbReference type="Gene3D" id="1.10.560.10">
    <property type="entry name" value="GroEL-like equatorial domain"/>
    <property type="match status" value="1"/>
</dbReference>
<dbReference type="NCBIfam" id="NF009489">
    <property type="entry name" value="PRK12851.1"/>
    <property type="match status" value="1"/>
</dbReference>
<evidence type="ECO:0000256" key="3">
    <source>
        <dbReference type="ARBA" id="ARBA00022741"/>
    </source>
</evidence>
<evidence type="ECO:0000256" key="1">
    <source>
        <dbReference type="ARBA" id="ARBA00006607"/>
    </source>
</evidence>
<dbReference type="PANTHER" id="PTHR45633">
    <property type="entry name" value="60 KDA HEAT SHOCK PROTEIN, MITOCHONDRIAL"/>
    <property type="match status" value="1"/>
</dbReference>
<keyword evidence="4 7" id="KW-0067">ATP-binding</keyword>
<evidence type="ECO:0000256" key="7">
    <source>
        <dbReference type="HAMAP-Rule" id="MF_00600"/>
    </source>
</evidence>
<dbReference type="InterPro" id="IPR002423">
    <property type="entry name" value="Cpn60/GroEL/TCP-1"/>
</dbReference>
<comment type="caution">
    <text evidence="7">Lacks conserved residue(s) required for the propagation of feature annotation.</text>
</comment>
<keyword evidence="2 7" id="KW-0963">Cytoplasm</keyword>
<keyword evidence="12" id="KW-1185">Reference proteome</keyword>
<comment type="subcellular location">
    <subcellularLocation>
        <location evidence="7">Cytoplasm</location>
    </subcellularLocation>
</comment>
<evidence type="ECO:0000256" key="2">
    <source>
        <dbReference type="ARBA" id="ARBA00022490"/>
    </source>
</evidence>
<dbReference type="NCBIfam" id="NF000592">
    <property type="entry name" value="PRK00013.1"/>
    <property type="match status" value="1"/>
</dbReference>
<feature type="binding site" evidence="7">
    <location>
        <begin position="87"/>
        <end position="91"/>
    </location>
    <ligand>
        <name>ATP</name>
        <dbReference type="ChEBI" id="CHEBI:30616"/>
    </ligand>
</feature>
<dbReference type="EC" id="5.6.1.7" evidence="7"/>
<dbReference type="InterPro" id="IPR018370">
    <property type="entry name" value="Chaperonin_Cpn60_CS"/>
</dbReference>
<dbReference type="PRINTS" id="PR00298">
    <property type="entry name" value="CHAPERONIN60"/>
</dbReference>
<dbReference type="Gene3D" id="3.50.7.10">
    <property type="entry name" value="GroEL"/>
    <property type="match status" value="1"/>
</dbReference>
<name>A0ABV2J3E7_9HYPH</name>
<dbReference type="InterPro" id="IPR027413">
    <property type="entry name" value="GROEL-like_equatorial_sf"/>
</dbReference>
<dbReference type="NCBIfam" id="NF009487">
    <property type="entry name" value="PRK12849.1"/>
    <property type="match status" value="1"/>
</dbReference>
<proteinExistence type="inferred from homology"/>
<feature type="coiled-coil region" evidence="10">
    <location>
        <begin position="339"/>
        <end position="366"/>
    </location>
</feature>
<accession>A0ABV2J3E7</accession>
<keyword evidence="5 7" id="KW-0143">Chaperone</keyword>
<comment type="function">
    <text evidence="7 9">Together with its co-chaperonin GroES, plays an essential role in assisting protein folding. The GroEL-GroES system forms a nano-cage that allows encapsulation of the non-native substrate proteins and provides a physical environment optimized to promote and accelerate protein folding.</text>
</comment>
<evidence type="ECO:0000256" key="6">
    <source>
        <dbReference type="ARBA" id="ARBA00023235"/>
    </source>
</evidence>
<evidence type="ECO:0000313" key="11">
    <source>
        <dbReference type="EMBL" id="MET3615256.1"/>
    </source>
</evidence>
<keyword evidence="6 7" id="KW-0413">Isomerase</keyword>
<evidence type="ECO:0000256" key="9">
    <source>
        <dbReference type="RuleBase" id="RU000419"/>
    </source>
</evidence>
<dbReference type="InterPro" id="IPR027410">
    <property type="entry name" value="TCP-1-like_intermed_sf"/>
</dbReference>
<dbReference type="NCBIfam" id="NF009488">
    <property type="entry name" value="PRK12850.1"/>
    <property type="match status" value="1"/>
</dbReference>
<dbReference type="EMBL" id="JBEPMB010000006">
    <property type="protein sequence ID" value="MET3615256.1"/>
    <property type="molecule type" value="Genomic_DNA"/>
</dbReference>
<gene>
    <name evidence="7" type="primary">groEL</name>
    <name evidence="7" type="synonym">groL</name>
    <name evidence="11" type="ORF">ABID16_003599</name>
</gene>
<dbReference type="CDD" id="cd03344">
    <property type="entry name" value="GroEL"/>
    <property type="match status" value="1"/>
</dbReference>
<evidence type="ECO:0000256" key="8">
    <source>
        <dbReference type="RuleBase" id="RU000418"/>
    </source>
</evidence>
<sequence length="546" mass="57838">MAAKEVKFGRSAREKMLRGVDILADAVKVTLGPKGRNVVIDKSFGAPRITKDGVSVAKEIELEDKFENMGAQMVREVASKTNDIAGDGTTTATVLAQAIVREGQKAVAAGMNPMDLKRGIDLAVSEVVKDLQAKAKKINTSEEVAQVGTISANGDAQVGRDIAEAMQRVGNEGVITVEEAKTAETELEVVEGMQFDRGYLSPYFVTNPEKMVADLEDVFILLHEKKLSNLQAMLPVLEAVVQTGKPLLIIAEDVEGEALATLVVNKLRGGLKIAAVKAPGFGDRRKAMLEDIAILTGGTVISEDLGIKLENVTLDMLGRSKKVSISKENTTIVDGAGAKAEIEGRVAQIKAQIEETSSDYDREKLQERLAKLAGGVAVIRVGGATEVEVKERKDRIDDALNATRAAVQEGIVPGGGTALLRSSTKITVKGANDDQEAGINIVRRALQSLVRQIAENAGDEASIVVGKILDKDNDNFGYNAQTSEYGDMIAMGIVDPVKVVRTALQNAASVASLLITTEAMIAEIPKKESAGGMPGGMGGMGGMDMM</sequence>